<evidence type="ECO:0000313" key="9">
    <source>
        <dbReference type="EMBL" id="EJU00040.1"/>
    </source>
</evidence>
<dbReference type="GO" id="GO:0046872">
    <property type="term" value="F:metal ion binding"/>
    <property type="evidence" value="ECO:0007669"/>
    <property type="project" value="UniProtKB-KW"/>
</dbReference>
<dbReference type="OMA" id="IMRMTIP"/>
<dbReference type="OrthoDB" id="421327at2759"/>
<evidence type="ECO:0000256" key="5">
    <source>
        <dbReference type="ARBA" id="ARBA00023014"/>
    </source>
</evidence>
<dbReference type="InterPro" id="IPR015324">
    <property type="entry name" value="Ribosomal_Rsm22-like"/>
</dbReference>
<dbReference type="GO" id="GO:0006412">
    <property type="term" value="P:translation"/>
    <property type="evidence" value="ECO:0007669"/>
    <property type="project" value="InterPro"/>
</dbReference>
<comment type="function">
    <text evidence="7">Mitochondrial ribosome (mitoribosome) assembly factor. Binds at the interface of the head and body domains of the mitochondrial small ribosomal subunit (mt-SSU), occluding the mRNA channel and preventing compaction of the head domain towards the body. Probable inactive methyltransferase: retains the characteristic folding and ability to bind S-adenosyl-L-methionine, but it probably lost its methyltransferase activity.</text>
</comment>
<dbReference type="EMBL" id="JH795868">
    <property type="protein sequence ID" value="EJU00040.1"/>
    <property type="molecule type" value="Genomic_DNA"/>
</dbReference>
<comment type="subcellular location">
    <subcellularLocation>
        <location evidence="1">Mitochondrion</location>
    </subcellularLocation>
</comment>
<evidence type="ECO:0000256" key="7">
    <source>
        <dbReference type="ARBA" id="ARBA00045681"/>
    </source>
</evidence>
<keyword evidence="2" id="KW-0479">Metal-binding</keyword>
<dbReference type="Pfam" id="PF09243">
    <property type="entry name" value="Rsm22"/>
    <property type="match status" value="2"/>
</dbReference>
<dbReference type="AlphaFoldDB" id="M5FWH4"/>
<dbReference type="GO" id="GO:0008168">
    <property type="term" value="F:methyltransferase activity"/>
    <property type="evidence" value="ECO:0007669"/>
    <property type="project" value="InterPro"/>
</dbReference>
<dbReference type="RefSeq" id="XP_040626937.1">
    <property type="nucleotide sequence ID" value="XM_040771256.1"/>
</dbReference>
<evidence type="ECO:0000256" key="6">
    <source>
        <dbReference type="ARBA" id="ARBA00023128"/>
    </source>
</evidence>
<proteinExistence type="predicted"/>
<keyword evidence="6" id="KW-0496">Mitochondrion</keyword>
<dbReference type="Proteomes" id="UP000030653">
    <property type="component" value="Unassembled WGS sequence"/>
</dbReference>
<evidence type="ECO:0000256" key="2">
    <source>
        <dbReference type="ARBA" id="ARBA00022723"/>
    </source>
</evidence>
<evidence type="ECO:0000256" key="8">
    <source>
        <dbReference type="SAM" id="MobiDB-lite"/>
    </source>
</evidence>
<dbReference type="GeneID" id="63686318"/>
<gene>
    <name evidence="9" type="ORF">DACRYDRAFT_17096</name>
</gene>
<feature type="region of interest" description="Disordered" evidence="8">
    <location>
        <begin position="616"/>
        <end position="639"/>
    </location>
</feature>
<evidence type="ECO:0000256" key="3">
    <source>
        <dbReference type="ARBA" id="ARBA00022946"/>
    </source>
</evidence>
<accession>M5FWH4</accession>
<keyword evidence="3" id="KW-0809">Transit peptide</keyword>
<keyword evidence="4" id="KW-0408">Iron</keyword>
<sequence>MYCVRWVNLLRVPLVRSVQNAPNPPLNLDPSYEELLATDLSTLRRRKFPKRVIPELEHSPLPHPNDEAHMDLDGKALEAEEDEDIEYEGREERRSIAAVYGSKRIGAVEMPFQLVSQISMMISGLDKHALRSDAKRLYFHPSNNRWHATPLSATKTRQGDRDARNGIAHISVGLPAQYSVVENVLKEVRHRIGPREELGLEGWMPTQVVDFSAGVGAALWASLKVFQGKDAPDDSEASLPHSTLKKYIAVNPNEGWRKLAEELQNGESTLDIHVGETEVTYLEKLQQDTVHPDTLPNTLAISAFTLSQMTSENNRRAFIKAFWATGAEVMVLIDRGTKEGFTHIANARRRLLRYGKHEALVAEFGADVYPSEPLEAITIGGSTFVEEVPNRLPPGVKLDDIPGLAHVVAPCPHDGPCPLHEALLEGGKDFCHFSQRLQRPEFVRLTKHSNYGEEDTPYSYVVIRRGRRPTLDADSERRGTGRLGGVGKEMVLHERAKRAEEATVFHEGDELVIGMPQEEEAMSRIMHADHEAIRIESYEWPRIVYPPLKRSGHIVFDMCTQSGNIERHTIPKSQGKQPYYDARKAMWGDAFPHHPKIPPIVRERGIKRLIRMRKEERENRRIEREQQKQWKNEQRKAAL</sequence>
<dbReference type="GO" id="GO:0051536">
    <property type="term" value="F:iron-sulfur cluster binding"/>
    <property type="evidence" value="ECO:0007669"/>
    <property type="project" value="UniProtKB-KW"/>
</dbReference>
<dbReference type="PANTHER" id="PTHR13184:SF5">
    <property type="entry name" value="METHYLTRANSFERASE-LIKE PROTEIN 17, MITOCHONDRIAL"/>
    <property type="match status" value="1"/>
</dbReference>
<dbReference type="InterPro" id="IPR052571">
    <property type="entry name" value="Mt_RNA_Methyltransferase"/>
</dbReference>
<dbReference type="GO" id="GO:0003735">
    <property type="term" value="F:structural constituent of ribosome"/>
    <property type="evidence" value="ECO:0007669"/>
    <property type="project" value="TreeGrafter"/>
</dbReference>
<evidence type="ECO:0000313" key="10">
    <source>
        <dbReference type="Proteomes" id="UP000030653"/>
    </source>
</evidence>
<dbReference type="GO" id="GO:0005763">
    <property type="term" value="C:mitochondrial small ribosomal subunit"/>
    <property type="evidence" value="ECO:0007669"/>
    <property type="project" value="TreeGrafter"/>
</dbReference>
<keyword evidence="5" id="KW-0411">Iron-sulfur</keyword>
<dbReference type="HOGENOM" id="CLU_019579_0_0_1"/>
<protein>
    <submittedName>
        <fullName evidence="9">Rsm22-domain-containing protein</fullName>
    </submittedName>
</protein>
<reference evidence="9 10" key="1">
    <citation type="journal article" date="2012" name="Science">
        <title>The Paleozoic origin of enzymatic lignin decomposition reconstructed from 31 fungal genomes.</title>
        <authorList>
            <person name="Floudas D."/>
            <person name="Binder M."/>
            <person name="Riley R."/>
            <person name="Barry K."/>
            <person name="Blanchette R.A."/>
            <person name="Henrissat B."/>
            <person name="Martinez A.T."/>
            <person name="Otillar R."/>
            <person name="Spatafora J.W."/>
            <person name="Yadav J.S."/>
            <person name="Aerts A."/>
            <person name="Benoit I."/>
            <person name="Boyd A."/>
            <person name="Carlson A."/>
            <person name="Copeland A."/>
            <person name="Coutinho P.M."/>
            <person name="de Vries R.P."/>
            <person name="Ferreira P."/>
            <person name="Findley K."/>
            <person name="Foster B."/>
            <person name="Gaskell J."/>
            <person name="Glotzer D."/>
            <person name="Gorecki P."/>
            <person name="Heitman J."/>
            <person name="Hesse C."/>
            <person name="Hori C."/>
            <person name="Igarashi K."/>
            <person name="Jurgens J.A."/>
            <person name="Kallen N."/>
            <person name="Kersten P."/>
            <person name="Kohler A."/>
            <person name="Kuees U."/>
            <person name="Kumar T.K.A."/>
            <person name="Kuo A."/>
            <person name="LaButti K."/>
            <person name="Larrondo L.F."/>
            <person name="Lindquist E."/>
            <person name="Ling A."/>
            <person name="Lombard V."/>
            <person name="Lucas S."/>
            <person name="Lundell T."/>
            <person name="Martin R."/>
            <person name="McLaughlin D.J."/>
            <person name="Morgenstern I."/>
            <person name="Morin E."/>
            <person name="Murat C."/>
            <person name="Nagy L.G."/>
            <person name="Nolan M."/>
            <person name="Ohm R.A."/>
            <person name="Patyshakuliyeva A."/>
            <person name="Rokas A."/>
            <person name="Ruiz-Duenas F.J."/>
            <person name="Sabat G."/>
            <person name="Salamov A."/>
            <person name="Samejima M."/>
            <person name="Schmutz J."/>
            <person name="Slot J.C."/>
            <person name="St John F."/>
            <person name="Stenlid J."/>
            <person name="Sun H."/>
            <person name="Sun S."/>
            <person name="Syed K."/>
            <person name="Tsang A."/>
            <person name="Wiebenga A."/>
            <person name="Young D."/>
            <person name="Pisabarro A."/>
            <person name="Eastwood D.C."/>
            <person name="Martin F."/>
            <person name="Cullen D."/>
            <person name="Grigoriev I.V."/>
            <person name="Hibbett D.S."/>
        </authorList>
    </citation>
    <scope>NUCLEOTIDE SEQUENCE [LARGE SCALE GENOMIC DNA]</scope>
    <source>
        <strain evidence="9 10">DJM-731 SS1</strain>
    </source>
</reference>
<evidence type="ECO:0000256" key="4">
    <source>
        <dbReference type="ARBA" id="ARBA00023004"/>
    </source>
</evidence>
<keyword evidence="10" id="KW-1185">Reference proteome</keyword>
<dbReference type="STRING" id="1858805.M5FWH4"/>
<organism evidence="9 10">
    <name type="scientific">Dacryopinax primogenitus (strain DJM 731)</name>
    <name type="common">Brown rot fungus</name>
    <dbReference type="NCBI Taxonomy" id="1858805"/>
    <lineage>
        <taxon>Eukaryota</taxon>
        <taxon>Fungi</taxon>
        <taxon>Dikarya</taxon>
        <taxon>Basidiomycota</taxon>
        <taxon>Agaricomycotina</taxon>
        <taxon>Dacrymycetes</taxon>
        <taxon>Dacrymycetales</taxon>
        <taxon>Dacrymycetaceae</taxon>
        <taxon>Dacryopinax</taxon>
    </lineage>
</organism>
<dbReference type="PANTHER" id="PTHR13184">
    <property type="entry name" value="37S RIBOSOMAL PROTEIN S22"/>
    <property type="match status" value="1"/>
</dbReference>
<evidence type="ECO:0000256" key="1">
    <source>
        <dbReference type="ARBA" id="ARBA00004173"/>
    </source>
</evidence>
<name>M5FWH4_DACPD</name>